<dbReference type="CDD" id="cd00090">
    <property type="entry name" value="HTH_ARSR"/>
    <property type="match status" value="1"/>
</dbReference>
<gene>
    <name evidence="2" type="ORF">BJ970_005839</name>
</gene>
<protein>
    <submittedName>
        <fullName evidence="2">DNA-binding transcriptional ArsR family regulator</fullName>
    </submittedName>
</protein>
<dbReference type="InterPro" id="IPR001845">
    <property type="entry name" value="HTH_ArsR_DNA-bd_dom"/>
</dbReference>
<accession>A0A840QEG1</accession>
<feature type="domain" description="HTH arsR-type" evidence="1">
    <location>
        <begin position="2"/>
        <end position="85"/>
    </location>
</feature>
<evidence type="ECO:0000259" key="1">
    <source>
        <dbReference type="SMART" id="SM00418"/>
    </source>
</evidence>
<dbReference type="GO" id="GO:0003677">
    <property type="term" value="F:DNA binding"/>
    <property type="evidence" value="ECO:0007669"/>
    <property type="project" value="UniProtKB-KW"/>
</dbReference>
<dbReference type="Gene3D" id="1.10.10.10">
    <property type="entry name" value="Winged helix-like DNA-binding domain superfamily/Winged helix DNA-binding domain"/>
    <property type="match status" value="1"/>
</dbReference>
<evidence type="ECO:0000313" key="3">
    <source>
        <dbReference type="Proteomes" id="UP000584374"/>
    </source>
</evidence>
<dbReference type="SMART" id="SM00418">
    <property type="entry name" value="HTH_ARSR"/>
    <property type="match status" value="1"/>
</dbReference>
<sequence>MATLDLLLHPVRLRILRALLDGRPSTTTQLRRRLPDIAPATMYRHVAVLAEAGVLEVLAEKPVGGMVERTYRLRWDRGAIDAADRAAMTPDDHRRAFTAFTGSLLADFDQYLAGESADPTADGVTYQQVALWLTNEELAELLAELRTAVTARAGRDPGPDRTRRLVSLVVIPSDEVIDPPLAT</sequence>
<dbReference type="InterPro" id="IPR036390">
    <property type="entry name" value="WH_DNA-bd_sf"/>
</dbReference>
<keyword evidence="3" id="KW-1185">Reference proteome</keyword>
<dbReference type="InterPro" id="IPR036388">
    <property type="entry name" value="WH-like_DNA-bd_sf"/>
</dbReference>
<dbReference type="InterPro" id="IPR011991">
    <property type="entry name" value="ArsR-like_HTH"/>
</dbReference>
<dbReference type="Gene3D" id="6.10.140.2180">
    <property type="match status" value="1"/>
</dbReference>
<reference evidence="2 3" key="1">
    <citation type="submission" date="2020-08" db="EMBL/GenBank/DDBJ databases">
        <title>Sequencing the genomes of 1000 actinobacteria strains.</title>
        <authorList>
            <person name="Klenk H.-P."/>
        </authorList>
    </citation>
    <scope>NUCLEOTIDE SEQUENCE [LARGE SCALE GENOMIC DNA]</scope>
    <source>
        <strain evidence="2 3">DSM 45584</strain>
    </source>
</reference>
<name>A0A840QEG1_9PSEU</name>
<keyword evidence="2" id="KW-0238">DNA-binding</keyword>
<dbReference type="GO" id="GO:0003700">
    <property type="term" value="F:DNA-binding transcription factor activity"/>
    <property type="evidence" value="ECO:0007669"/>
    <property type="project" value="InterPro"/>
</dbReference>
<evidence type="ECO:0000313" key="2">
    <source>
        <dbReference type="EMBL" id="MBB5158240.1"/>
    </source>
</evidence>
<dbReference type="EMBL" id="JACHIW010000002">
    <property type="protein sequence ID" value="MBB5158240.1"/>
    <property type="molecule type" value="Genomic_DNA"/>
</dbReference>
<dbReference type="RefSeq" id="WP_184729932.1">
    <property type="nucleotide sequence ID" value="NZ_JACHIW010000002.1"/>
</dbReference>
<dbReference type="Proteomes" id="UP000584374">
    <property type="component" value="Unassembled WGS sequence"/>
</dbReference>
<dbReference type="SUPFAM" id="SSF46785">
    <property type="entry name" value="Winged helix' DNA-binding domain"/>
    <property type="match status" value="1"/>
</dbReference>
<proteinExistence type="predicted"/>
<dbReference type="AlphaFoldDB" id="A0A840QEG1"/>
<comment type="caution">
    <text evidence="2">The sequence shown here is derived from an EMBL/GenBank/DDBJ whole genome shotgun (WGS) entry which is preliminary data.</text>
</comment>
<dbReference type="Pfam" id="PF12840">
    <property type="entry name" value="HTH_20"/>
    <property type="match status" value="1"/>
</dbReference>
<organism evidence="2 3">
    <name type="scientific">Saccharopolyspora phatthalungensis</name>
    <dbReference type="NCBI Taxonomy" id="664693"/>
    <lineage>
        <taxon>Bacteria</taxon>
        <taxon>Bacillati</taxon>
        <taxon>Actinomycetota</taxon>
        <taxon>Actinomycetes</taxon>
        <taxon>Pseudonocardiales</taxon>
        <taxon>Pseudonocardiaceae</taxon>
        <taxon>Saccharopolyspora</taxon>
    </lineage>
</organism>